<gene>
    <name evidence="10" type="ORF">METZ01_LOCUS272694</name>
</gene>
<feature type="transmembrane region" description="Helical" evidence="8">
    <location>
        <begin position="60"/>
        <end position="77"/>
    </location>
</feature>
<name>A0A382K5U2_9ZZZZ</name>
<keyword evidence="2" id="KW-0813">Transport</keyword>
<evidence type="ECO:0000256" key="8">
    <source>
        <dbReference type="SAM" id="Phobius"/>
    </source>
</evidence>
<proteinExistence type="predicted"/>
<evidence type="ECO:0000256" key="3">
    <source>
        <dbReference type="ARBA" id="ARBA00022475"/>
    </source>
</evidence>
<feature type="transmembrane region" description="Helical" evidence="8">
    <location>
        <begin position="28"/>
        <end position="54"/>
    </location>
</feature>
<protein>
    <recommendedName>
        <fullName evidence="9">Tripartite ATP-independent periplasmic transporters DctQ component domain-containing protein</fullName>
    </recommendedName>
</protein>
<dbReference type="InterPro" id="IPR007387">
    <property type="entry name" value="TRAP_DctQ"/>
</dbReference>
<dbReference type="InterPro" id="IPR055348">
    <property type="entry name" value="DctQ"/>
</dbReference>
<evidence type="ECO:0000256" key="1">
    <source>
        <dbReference type="ARBA" id="ARBA00004429"/>
    </source>
</evidence>
<evidence type="ECO:0000256" key="6">
    <source>
        <dbReference type="ARBA" id="ARBA00022989"/>
    </source>
</evidence>
<comment type="subcellular location">
    <subcellularLocation>
        <location evidence="1">Cell inner membrane</location>
        <topology evidence="1">Multi-pass membrane protein</topology>
    </subcellularLocation>
</comment>
<keyword evidence="5 8" id="KW-0812">Transmembrane</keyword>
<dbReference type="EMBL" id="UINC01078608">
    <property type="protein sequence ID" value="SVC19840.1"/>
    <property type="molecule type" value="Genomic_DNA"/>
</dbReference>
<organism evidence="10">
    <name type="scientific">marine metagenome</name>
    <dbReference type="NCBI Taxonomy" id="408172"/>
    <lineage>
        <taxon>unclassified sequences</taxon>
        <taxon>metagenomes</taxon>
        <taxon>ecological metagenomes</taxon>
    </lineage>
</organism>
<keyword evidence="6 8" id="KW-1133">Transmembrane helix</keyword>
<feature type="transmembrane region" description="Helical" evidence="8">
    <location>
        <begin position="98"/>
        <end position="120"/>
    </location>
</feature>
<dbReference type="AlphaFoldDB" id="A0A382K5U2"/>
<dbReference type="Pfam" id="PF04290">
    <property type="entry name" value="DctQ"/>
    <property type="match status" value="1"/>
</dbReference>
<dbReference type="PANTHER" id="PTHR35011:SF2">
    <property type="entry name" value="2,3-DIKETO-L-GULONATE TRAP TRANSPORTER SMALL PERMEASE PROTEIN YIAM"/>
    <property type="match status" value="1"/>
</dbReference>
<accession>A0A382K5U2</accession>
<dbReference type="GO" id="GO:0022857">
    <property type="term" value="F:transmembrane transporter activity"/>
    <property type="evidence" value="ECO:0007669"/>
    <property type="project" value="TreeGrafter"/>
</dbReference>
<dbReference type="GO" id="GO:0015740">
    <property type="term" value="P:C4-dicarboxylate transport"/>
    <property type="evidence" value="ECO:0007669"/>
    <property type="project" value="TreeGrafter"/>
</dbReference>
<evidence type="ECO:0000256" key="7">
    <source>
        <dbReference type="ARBA" id="ARBA00023136"/>
    </source>
</evidence>
<feature type="transmembrane region" description="Helical" evidence="8">
    <location>
        <begin position="140"/>
        <end position="158"/>
    </location>
</feature>
<feature type="domain" description="Tripartite ATP-independent periplasmic transporters DctQ component" evidence="9">
    <location>
        <begin position="37"/>
        <end position="166"/>
    </location>
</feature>
<evidence type="ECO:0000256" key="2">
    <source>
        <dbReference type="ARBA" id="ARBA00022448"/>
    </source>
</evidence>
<keyword evidence="7 8" id="KW-0472">Membrane</keyword>
<evidence type="ECO:0000313" key="10">
    <source>
        <dbReference type="EMBL" id="SVC19840.1"/>
    </source>
</evidence>
<sequence length="175" mass="19011">MAATEVEVGGPRAHVGGRALLHRLEEGVLVMLVGALLVLAFSQILLRNFLGITWLWGDPLVRHLVLWASFLGALIATREDRHIRIDAFLRLLPPRPQLFATALGDAVAAAICLILAPLAARFVIDEHDYGGDAFLGLPRWTLQLVFPFVFAGMGLRFVGRAVTAVRRALSTRGAG</sequence>
<keyword evidence="4" id="KW-0997">Cell inner membrane</keyword>
<evidence type="ECO:0000256" key="4">
    <source>
        <dbReference type="ARBA" id="ARBA00022519"/>
    </source>
</evidence>
<dbReference type="PANTHER" id="PTHR35011">
    <property type="entry name" value="2,3-DIKETO-L-GULONATE TRAP TRANSPORTER SMALL PERMEASE PROTEIN YIAM"/>
    <property type="match status" value="1"/>
</dbReference>
<keyword evidence="3" id="KW-1003">Cell membrane</keyword>
<dbReference type="GO" id="GO:0005886">
    <property type="term" value="C:plasma membrane"/>
    <property type="evidence" value="ECO:0007669"/>
    <property type="project" value="UniProtKB-SubCell"/>
</dbReference>
<evidence type="ECO:0000259" key="9">
    <source>
        <dbReference type="Pfam" id="PF04290"/>
    </source>
</evidence>
<reference evidence="10" key="1">
    <citation type="submission" date="2018-05" db="EMBL/GenBank/DDBJ databases">
        <authorList>
            <person name="Lanie J.A."/>
            <person name="Ng W.-L."/>
            <person name="Kazmierczak K.M."/>
            <person name="Andrzejewski T.M."/>
            <person name="Davidsen T.M."/>
            <person name="Wayne K.J."/>
            <person name="Tettelin H."/>
            <person name="Glass J.I."/>
            <person name="Rusch D."/>
            <person name="Podicherti R."/>
            <person name="Tsui H.-C.T."/>
            <person name="Winkler M.E."/>
        </authorList>
    </citation>
    <scope>NUCLEOTIDE SEQUENCE</scope>
</reference>
<evidence type="ECO:0000256" key="5">
    <source>
        <dbReference type="ARBA" id="ARBA00022692"/>
    </source>
</evidence>